<evidence type="ECO:0000259" key="3">
    <source>
        <dbReference type="Pfam" id="PF02397"/>
    </source>
</evidence>
<dbReference type="PANTHER" id="PTHR30576:SF10">
    <property type="entry name" value="SLL5057 PROTEIN"/>
    <property type="match status" value="1"/>
</dbReference>
<comment type="similarity">
    <text evidence="1">Belongs to the bacterial sugar transferase family.</text>
</comment>
<sequence length="238" mass="27632">MKIVKGTESMESEDLLSRISEVHPNQVWLDKEKVEKRCIYLFFKRMIDIIGSIIGLILASPLMFYVAYRIRKEEPGSPIFFSHTRVGKNGKTFKMHKFRSMCLDAEEKLEELLDQNEIEGAMFKMKEDPRVTQIGKIIRAKSIDELPQLWNVLKGDMSLIGPRPPLEREVAEYTRYDLQRLYVKPGCSGLWQVSGRNDVSFHAMVDLDLEYITNQSLLNDFKLIIKTIWIVIKPNGAY</sequence>
<keyword evidence="2" id="KW-1133">Transmembrane helix</keyword>
<keyword evidence="4" id="KW-0808">Transferase</keyword>
<dbReference type="AlphaFoldDB" id="J7CUR9"/>
<organism evidence="4 5">
    <name type="scientific">Enterococcus faecium 505</name>
    <dbReference type="NCBI Taxonomy" id="1134806"/>
    <lineage>
        <taxon>Bacteria</taxon>
        <taxon>Bacillati</taxon>
        <taxon>Bacillota</taxon>
        <taxon>Bacilli</taxon>
        <taxon>Lactobacillales</taxon>
        <taxon>Enterococcaceae</taxon>
        <taxon>Enterococcus</taxon>
    </lineage>
</organism>
<name>J7CUR9_ENTFC</name>
<comment type="caution">
    <text evidence="4">The sequence shown here is derived from an EMBL/GenBank/DDBJ whole genome shotgun (WGS) entry which is preliminary data.</text>
</comment>
<reference evidence="4 5" key="1">
    <citation type="submission" date="2012-04" db="EMBL/GenBank/DDBJ databases">
        <authorList>
            <person name="Weinstock G."/>
            <person name="Sodergren E."/>
            <person name="Lobos E.A."/>
            <person name="Fulton L."/>
            <person name="Fulton R."/>
            <person name="Courtney L."/>
            <person name="Fronick C."/>
            <person name="O'Laughlin M."/>
            <person name="Godfrey J."/>
            <person name="Wilson R.M."/>
            <person name="Miner T."/>
            <person name="Farmer C."/>
            <person name="Delehaunty K."/>
            <person name="Cordes M."/>
            <person name="Minx P."/>
            <person name="Tomlinson C."/>
            <person name="Chen J."/>
            <person name="Wollam A."/>
            <person name="Pepin K.H."/>
            <person name="Bhonagiri V."/>
            <person name="Zhang X."/>
            <person name="Suruliraj S."/>
            <person name="Warren W."/>
            <person name="Mitreva M."/>
            <person name="Mardis E.R."/>
            <person name="Wilson R.K."/>
        </authorList>
    </citation>
    <scope>NUCLEOTIDE SEQUENCE [LARGE SCALE GENOMIC DNA]</scope>
    <source>
        <strain evidence="4 5">505</strain>
    </source>
</reference>
<keyword evidence="2" id="KW-0812">Transmembrane</keyword>
<dbReference type="PATRIC" id="fig|1134806.3.peg.1687"/>
<dbReference type="Pfam" id="PF02397">
    <property type="entry name" value="Bac_transf"/>
    <property type="match status" value="1"/>
</dbReference>
<dbReference type="EMBL" id="AMBL01000059">
    <property type="protein sequence ID" value="EJY44762.1"/>
    <property type="molecule type" value="Genomic_DNA"/>
</dbReference>
<proteinExistence type="inferred from homology"/>
<dbReference type="GO" id="GO:0016780">
    <property type="term" value="F:phosphotransferase activity, for other substituted phosphate groups"/>
    <property type="evidence" value="ECO:0007669"/>
    <property type="project" value="TreeGrafter"/>
</dbReference>
<dbReference type="Proteomes" id="UP000006403">
    <property type="component" value="Unassembled WGS sequence"/>
</dbReference>
<evidence type="ECO:0000313" key="4">
    <source>
        <dbReference type="EMBL" id="EJY44762.1"/>
    </source>
</evidence>
<dbReference type="HOGENOM" id="CLU_024920_1_0_9"/>
<evidence type="ECO:0000256" key="2">
    <source>
        <dbReference type="SAM" id="Phobius"/>
    </source>
</evidence>
<keyword evidence="2" id="KW-0472">Membrane</keyword>
<dbReference type="PANTHER" id="PTHR30576">
    <property type="entry name" value="COLANIC BIOSYNTHESIS UDP-GLUCOSE LIPID CARRIER TRANSFERASE"/>
    <property type="match status" value="1"/>
</dbReference>
<protein>
    <submittedName>
        <fullName evidence="4">Bacterial sugar transferase</fullName>
    </submittedName>
</protein>
<gene>
    <name evidence="4" type="ORF">HMPREF1348_01773</name>
</gene>
<evidence type="ECO:0000256" key="1">
    <source>
        <dbReference type="ARBA" id="ARBA00006464"/>
    </source>
</evidence>
<feature type="domain" description="Bacterial sugar transferase" evidence="3">
    <location>
        <begin position="44"/>
        <end position="233"/>
    </location>
</feature>
<dbReference type="InterPro" id="IPR003362">
    <property type="entry name" value="Bact_transf"/>
</dbReference>
<accession>J7CUR9</accession>
<feature type="transmembrane region" description="Helical" evidence="2">
    <location>
        <begin position="46"/>
        <end position="68"/>
    </location>
</feature>
<evidence type="ECO:0000313" key="5">
    <source>
        <dbReference type="Proteomes" id="UP000006403"/>
    </source>
</evidence>